<organism evidence="1 2">
    <name type="scientific">Litoribacillus peritrichatus</name>
    <dbReference type="NCBI Taxonomy" id="718191"/>
    <lineage>
        <taxon>Bacteria</taxon>
        <taxon>Pseudomonadati</taxon>
        <taxon>Pseudomonadota</taxon>
        <taxon>Gammaproteobacteria</taxon>
        <taxon>Oceanospirillales</taxon>
        <taxon>Oceanospirillaceae</taxon>
        <taxon>Litoribacillus</taxon>
    </lineage>
</organism>
<comment type="caution">
    <text evidence="1">The sequence shown here is derived from an EMBL/GenBank/DDBJ whole genome shotgun (WGS) entry which is preliminary data.</text>
</comment>
<dbReference type="PANTHER" id="PTHR37625:SF4">
    <property type="entry name" value="OUTER MEMBRANE LIPOPROTEIN"/>
    <property type="match status" value="1"/>
</dbReference>
<protein>
    <recommendedName>
        <fullName evidence="3">Type VI secretion system lipoprotein TssJ</fullName>
    </recommendedName>
</protein>
<dbReference type="PANTHER" id="PTHR37625">
    <property type="entry name" value="OUTER MEMBRANE LIPOPROTEIN-RELATED"/>
    <property type="match status" value="1"/>
</dbReference>
<evidence type="ECO:0000313" key="1">
    <source>
        <dbReference type="EMBL" id="GAA3918506.1"/>
    </source>
</evidence>
<accession>A0ABP7MAF1</accession>
<dbReference type="Gene3D" id="2.60.40.4150">
    <property type="entry name" value="Type VI secretion system, lipoprotein SciN"/>
    <property type="match status" value="1"/>
</dbReference>
<dbReference type="EMBL" id="BAABBN010000004">
    <property type="protein sequence ID" value="GAA3918506.1"/>
    <property type="molecule type" value="Genomic_DNA"/>
</dbReference>
<proteinExistence type="predicted"/>
<evidence type="ECO:0008006" key="3">
    <source>
        <dbReference type="Google" id="ProtNLM"/>
    </source>
</evidence>
<reference evidence="2" key="1">
    <citation type="journal article" date="2019" name="Int. J. Syst. Evol. Microbiol.">
        <title>The Global Catalogue of Microorganisms (GCM) 10K type strain sequencing project: providing services to taxonomists for standard genome sequencing and annotation.</title>
        <authorList>
            <consortium name="The Broad Institute Genomics Platform"/>
            <consortium name="The Broad Institute Genome Sequencing Center for Infectious Disease"/>
            <person name="Wu L."/>
            <person name="Ma J."/>
        </authorList>
    </citation>
    <scope>NUCLEOTIDE SEQUENCE [LARGE SCALE GENOMIC DNA]</scope>
    <source>
        <strain evidence="2">JCM 17551</strain>
    </source>
</reference>
<dbReference type="Proteomes" id="UP001501565">
    <property type="component" value="Unassembled WGS sequence"/>
</dbReference>
<dbReference type="Pfam" id="PF12790">
    <property type="entry name" value="T6SS-SciN"/>
    <property type="match status" value="1"/>
</dbReference>
<dbReference type="NCBIfam" id="TIGR03352">
    <property type="entry name" value="VI_chp_3"/>
    <property type="match status" value="1"/>
</dbReference>
<sequence>MKGFTRLHKLKLIAVLMVFLLSGCQSFYSAFPPSTDFHFKVANHVNPDLDGRPSPVVVKVYELASRTRFMNQDFFVLYDAPESVLGVDLLRKEELEFQPGDRYEFDMSLSPAARYVAVVVAYRDIEKARWKAVVEVDPTDYDNMYVYMDELAVYIREHDLDINRNEPQQVADKDTKDSELPQGVKDAAQDVADEVDADDVVKKPTAKDVASEAKGLINKI</sequence>
<gene>
    <name evidence="1" type="ORF">GCM10022277_12190</name>
</gene>
<name>A0ABP7MAF1_9GAMM</name>
<dbReference type="InterPro" id="IPR038706">
    <property type="entry name" value="Type_VI_SciN-like_sf"/>
</dbReference>
<evidence type="ECO:0000313" key="2">
    <source>
        <dbReference type="Proteomes" id="UP001501565"/>
    </source>
</evidence>
<dbReference type="PROSITE" id="PS51257">
    <property type="entry name" value="PROKAR_LIPOPROTEIN"/>
    <property type="match status" value="1"/>
</dbReference>
<dbReference type="RefSeq" id="WP_344796522.1">
    <property type="nucleotide sequence ID" value="NZ_BAABBN010000004.1"/>
</dbReference>
<dbReference type="InterPro" id="IPR017734">
    <property type="entry name" value="T6SS_SciN"/>
</dbReference>
<keyword evidence="2" id="KW-1185">Reference proteome</keyword>